<comment type="caution">
    <text evidence="9">The sequence shown here is derived from an EMBL/GenBank/DDBJ whole genome shotgun (WGS) entry which is preliminary data.</text>
</comment>
<keyword evidence="4" id="KW-1003">Cell membrane</keyword>
<dbReference type="InterPro" id="IPR000522">
    <property type="entry name" value="ABC_transptr_permease_BtuC"/>
</dbReference>
<dbReference type="SUPFAM" id="SSF81345">
    <property type="entry name" value="ABC transporter involved in vitamin B12 uptake, BtuC"/>
    <property type="match status" value="1"/>
</dbReference>
<keyword evidence="7 8" id="KW-0472">Membrane</keyword>
<evidence type="ECO:0000313" key="10">
    <source>
        <dbReference type="Proteomes" id="UP000293142"/>
    </source>
</evidence>
<feature type="transmembrane region" description="Helical" evidence="8">
    <location>
        <begin position="76"/>
        <end position="97"/>
    </location>
</feature>
<keyword evidence="10" id="KW-1185">Reference proteome</keyword>
<dbReference type="GO" id="GO:0033214">
    <property type="term" value="P:siderophore-iron import into cell"/>
    <property type="evidence" value="ECO:0007669"/>
    <property type="project" value="TreeGrafter"/>
</dbReference>
<dbReference type="FunFam" id="1.10.3470.10:FF:000001">
    <property type="entry name" value="Vitamin B12 ABC transporter permease BtuC"/>
    <property type="match status" value="1"/>
</dbReference>
<accession>A0A4Q9DMG9</accession>
<keyword evidence="6 8" id="KW-1133">Transmembrane helix</keyword>
<evidence type="ECO:0000256" key="4">
    <source>
        <dbReference type="ARBA" id="ARBA00022475"/>
    </source>
</evidence>
<dbReference type="OrthoDB" id="9811721at2"/>
<sequence length="321" mass="33370">MLAVCFMLSIVLGANHTGFAAAIQSFIHYDASSTEQVIIQTTRLPRAIVAMLVGANLAVSGALMQALTRNPLASPGIFGINAGAVFFVVLALALFHITTLTSMIWIAFAGAAVAALTVYALGSMGRDGLTPLKIVLSGAAMTAFFSSFTHGMLVLNETRLQDVLFWMAGSVAGRDLDMLAPVLPYMLLAGVMALLLARPVNLLASGEEVAKGLGQRTMLVKLAAALAIVLLAGSSVAVAGAIGFVGLVIPHIARFLVGADYRWVIPFSAILGAVLLLLADLAARFVIMPAEVPIGVMTALVGAPFFIYMARKGLRSKGGTA</sequence>
<dbReference type="Gene3D" id="1.10.3470.10">
    <property type="entry name" value="ABC transporter involved in vitamin B12 uptake, BtuC"/>
    <property type="match status" value="1"/>
</dbReference>
<evidence type="ECO:0000256" key="2">
    <source>
        <dbReference type="ARBA" id="ARBA00007935"/>
    </source>
</evidence>
<evidence type="ECO:0000256" key="5">
    <source>
        <dbReference type="ARBA" id="ARBA00022692"/>
    </source>
</evidence>
<evidence type="ECO:0000256" key="8">
    <source>
        <dbReference type="SAM" id="Phobius"/>
    </source>
</evidence>
<comment type="similarity">
    <text evidence="2">Belongs to the binding-protein-dependent transport system permease family. FecCD subfamily.</text>
</comment>
<keyword evidence="3" id="KW-0813">Transport</keyword>
<feature type="transmembrane region" description="Helical" evidence="8">
    <location>
        <begin position="218"/>
        <end position="249"/>
    </location>
</feature>
<evidence type="ECO:0000256" key="6">
    <source>
        <dbReference type="ARBA" id="ARBA00022989"/>
    </source>
</evidence>
<gene>
    <name evidence="9" type="ORF">EYB31_25025</name>
</gene>
<reference evidence="9 10" key="1">
    <citation type="submission" date="2019-02" db="EMBL/GenBank/DDBJ databases">
        <title>Paenibacillus sp. nov., isolated from surface-sterilized tissue of Thalictrum simplex L.</title>
        <authorList>
            <person name="Tuo L."/>
        </authorList>
    </citation>
    <scope>NUCLEOTIDE SEQUENCE [LARGE SCALE GENOMIC DNA]</scope>
    <source>
        <strain evidence="9 10">N2SHLJ1</strain>
    </source>
</reference>
<evidence type="ECO:0000313" key="9">
    <source>
        <dbReference type="EMBL" id="TBL74690.1"/>
    </source>
</evidence>
<feature type="transmembrane region" description="Helical" evidence="8">
    <location>
        <begin position="261"/>
        <end position="283"/>
    </location>
</feature>
<dbReference type="GO" id="GO:0005886">
    <property type="term" value="C:plasma membrane"/>
    <property type="evidence" value="ECO:0007669"/>
    <property type="project" value="UniProtKB-SubCell"/>
</dbReference>
<comment type="subcellular location">
    <subcellularLocation>
        <location evidence="1">Cell membrane</location>
        <topology evidence="1">Multi-pass membrane protein</topology>
    </subcellularLocation>
</comment>
<evidence type="ECO:0000256" key="1">
    <source>
        <dbReference type="ARBA" id="ARBA00004651"/>
    </source>
</evidence>
<dbReference type="GO" id="GO:0022857">
    <property type="term" value="F:transmembrane transporter activity"/>
    <property type="evidence" value="ECO:0007669"/>
    <property type="project" value="InterPro"/>
</dbReference>
<feature type="transmembrane region" description="Helical" evidence="8">
    <location>
        <begin position="176"/>
        <end position="197"/>
    </location>
</feature>
<dbReference type="InterPro" id="IPR037294">
    <property type="entry name" value="ABC_BtuC-like"/>
</dbReference>
<feature type="transmembrane region" description="Helical" evidence="8">
    <location>
        <begin position="134"/>
        <end position="156"/>
    </location>
</feature>
<proteinExistence type="inferred from homology"/>
<dbReference type="PANTHER" id="PTHR30472:SF65">
    <property type="entry name" value="SIDEROPHORE TRANSPORT SYSTEM PERMEASE PROTEIN YFIZ-RELATED"/>
    <property type="match status" value="1"/>
</dbReference>
<dbReference type="Proteomes" id="UP000293142">
    <property type="component" value="Unassembled WGS sequence"/>
</dbReference>
<dbReference type="PANTHER" id="PTHR30472">
    <property type="entry name" value="FERRIC ENTEROBACTIN TRANSPORT SYSTEM PERMEASE PROTEIN"/>
    <property type="match status" value="1"/>
</dbReference>
<dbReference type="Pfam" id="PF01032">
    <property type="entry name" value="FecCD"/>
    <property type="match status" value="1"/>
</dbReference>
<name>A0A4Q9DMG9_9BACL</name>
<dbReference type="AlphaFoldDB" id="A0A4Q9DMG9"/>
<feature type="transmembrane region" description="Helical" evidence="8">
    <location>
        <begin position="290"/>
        <end position="310"/>
    </location>
</feature>
<evidence type="ECO:0000256" key="3">
    <source>
        <dbReference type="ARBA" id="ARBA00022448"/>
    </source>
</evidence>
<protein>
    <submittedName>
        <fullName evidence="9">Iron ABC transporter permease</fullName>
    </submittedName>
</protein>
<feature type="transmembrane region" description="Helical" evidence="8">
    <location>
        <begin position="44"/>
        <end position="64"/>
    </location>
</feature>
<organism evidence="9 10">
    <name type="scientific">Paenibacillus thalictri</name>
    <dbReference type="NCBI Taxonomy" id="2527873"/>
    <lineage>
        <taxon>Bacteria</taxon>
        <taxon>Bacillati</taxon>
        <taxon>Bacillota</taxon>
        <taxon>Bacilli</taxon>
        <taxon>Bacillales</taxon>
        <taxon>Paenibacillaceae</taxon>
        <taxon>Paenibacillus</taxon>
    </lineage>
</organism>
<dbReference type="CDD" id="cd06550">
    <property type="entry name" value="TM_ABC_iron-siderophores_like"/>
    <property type="match status" value="1"/>
</dbReference>
<dbReference type="EMBL" id="SIRE01000019">
    <property type="protein sequence ID" value="TBL74690.1"/>
    <property type="molecule type" value="Genomic_DNA"/>
</dbReference>
<feature type="transmembrane region" description="Helical" evidence="8">
    <location>
        <begin position="103"/>
        <end position="122"/>
    </location>
</feature>
<evidence type="ECO:0000256" key="7">
    <source>
        <dbReference type="ARBA" id="ARBA00023136"/>
    </source>
</evidence>
<keyword evidence="5 8" id="KW-0812">Transmembrane</keyword>